<dbReference type="PROSITE" id="PS50887">
    <property type="entry name" value="GGDEF"/>
    <property type="match status" value="1"/>
</dbReference>
<evidence type="ECO:0000259" key="2">
    <source>
        <dbReference type="PROSITE" id="PS50113"/>
    </source>
</evidence>
<dbReference type="InterPro" id="IPR035919">
    <property type="entry name" value="EAL_sf"/>
</dbReference>
<dbReference type="SMART" id="SM00086">
    <property type="entry name" value="PAC"/>
    <property type="match status" value="2"/>
</dbReference>
<feature type="domain" description="PAS" evidence="1">
    <location>
        <begin position="143"/>
        <end position="197"/>
    </location>
</feature>
<feature type="domain" description="EAL" evidence="3">
    <location>
        <begin position="447"/>
        <end position="701"/>
    </location>
</feature>
<gene>
    <name evidence="5" type="ORF">MNB_SM-6-1007</name>
</gene>
<evidence type="ECO:0000313" key="5">
    <source>
        <dbReference type="EMBL" id="SFV70243.1"/>
    </source>
</evidence>
<dbReference type="FunFam" id="3.30.70.270:FF:000001">
    <property type="entry name" value="Diguanylate cyclase domain protein"/>
    <property type="match status" value="1"/>
</dbReference>
<proteinExistence type="predicted"/>
<dbReference type="InterPro" id="IPR000160">
    <property type="entry name" value="GGDEF_dom"/>
</dbReference>
<evidence type="ECO:0000259" key="4">
    <source>
        <dbReference type="PROSITE" id="PS50887"/>
    </source>
</evidence>
<dbReference type="Pfam" id="PF00990">
    <property type="entry name" value="GGDEF"/>
    <property type="match status" value="1"/>
</dbReference>
<dbReference type="InterPro" id="IPR052155">
    <property type="entry name" value="Biofilm_reg_signaling"/>
</dbReference>
<dbReference type="InterPro" id="IPR001610">
    <property type="entry name" value="PAC"/>
</dbReference>
<dbReference type="PANTHER" id="PTHR44757">
    <property type="entry name" value="DIGUANYLATE CYCLASE DGCP"/>
    <property type="match status" value="1"/>
</dbReference>
<protein>
    <submittedName>
        <fullName evidence="5">Diguanylate cyclase/phosphodiesterase (GGDEF &amp; EAL domains) with PAS/PAC sensor(S)</fullName>
    </submittedName>
</protein>
<dbReference type="PROSITE" id="PS50112">
    <property type="entry name" value="PAS"/>
    <property type="match status" value="1"/>
</dbReference>
<sequence length="701" mass="80534">MPIDINKDSPQIALKKLKARESILRKFEAIAGLGSWEVDLKTKKAIWSPQSYAIYGIQEGTDVTIDTFFSMVLPEYFSKAKEQLAQAMQSGKTLQCSCKIQRTDGKIRDILINARVIYNEEGESLKLIGTTQDITEIIEIQEEVKELAAIMEHSSNEIYIIDAHTYHYLYVNKGACSALGYTKKELLERTVKDINPDLTDEKIAALKAKFTKRGKVLRRTIHKRKDASLYEVQSYIYPIKYHREDAYVIFDTDISGLVALEREHSKQAKLLEYQAYHDALTDLPNRILFEDRLKQAIIAAQRHKQKFALLFLDLDQFKKINDSLGHNIGDKVLIEVAKRFRNRLREEDTFARLGGDEFTIILRNIKNERAAAKVAQKLINSLKEPLFIAQHTLHISTSIGISLYPNDSNNKEDLLKYADAAMYKAKEEGRNNFQFYSVEMTKDALSKVIMENSLRAAVTQKEFEVYFQPQYDTKKETIVGMEALVRWIHPHIGIIPPLEFIPLAQENGLIIEIDTIVMHKAMTQFSKWYKEGLNPGTLALNLSMRQLRENNFITKLLQTMEAYDFKPQWLELEVTEGEVMQNPEHSIKKLQRLSALGIEIAIDDFGTGYSSLSYLKKLPLNKLKIDQSFIRDLPKNEDDKAIVKAIIALGQNLNMKLIAEGVEAKEQRDFLLENNCNYIQGYYYAKPLKIDAIDRLLKQKS</sequence>
<dbReference type="NCBIfam" id="TIGR00254">
    <property type="entry name" value="GGDEF"/>
    <property type="match status" value="1"/>
</dbReference>
<dbReference type="SUPFAM" id="SSF55073">
    <property type="entry name" value="Nucleotide cyclase"/>
    <property type="match status" value="1"/>
</dbReference>
<dbReference type="InterPro" id="IPR043128">
    <property type="entry name" value="Rev_trsase/Diguanyl_cyclase"/>
</dbReference>
<dbReference type="InterPro" id="IPR035965">
    <property type="entry name" value="PAS-like_dom_sf"/>
</dbReference>
<dbReference type="Pfam" id="PF08447">
    <property type="entry name" value="PAS_3"/>
    <property type="match status" value="1"/>
</dbReference>
<dbReference type="NCBIfam" id="TIGR00229">
    <property type="entry name" value="sensory_box"/>
    <property type="match status" value="2"/>
</dbReference>
<dbReference type="SMART" id="SM00052">
    <property type="entry name" value="EAL"/>
    <property type="match status" value="1"/>
</dbReference>
<dbReference type="Gene3D" id="3.30.70.270">
    <property type="match status" value="1"/>
</dbReference>
<dbReference type="Gene3D" id="3.20.20.450">
    <property type="entry name" value="EAL domain"/>
    <property type="match status" value="1"/>
</dbReference>
<dbReference type="InterPro" id="IPR000700">
    <property type="entry name" value="PAS-assoc_C"/>
</dbReference>
<dbReference type="CDD" id="cd00130">
    <property type="entry name" value="PAS"/>
    <property type="match status" value="1"/>
</dbReference>
<feature type="domain" description="GGDEF" evidence="4">
    <location>
        <begin position="305"/>
        <end position="438"/>
    </location>
</feature>
<dbReference type="InterPro" id="IPR000014">
    <property type="entry name" value="PAS"/>
</dbReference>
<dbReference type="SUPFAM" id="SSF141868">
    <property type="entry name" value="EAL domain-like"/>
    <property type="match status" value="1"/>
</dbReference>
<dbReference type="PANTHER" id="PTHR44757:SF2">
    <property type="entry name" value="BIOFILM ARCHITECTURE MAINTENANCE PROTEIN MBAA"/>
    <property type="match status" value="1"/>
</dbReference>
<dbReference type="InterPro" id="IPR029787">
    <property type="entry name" value="Nucleotide_cyclase"/>
</dbReference>
<dbReference type="AlphaFoldDB" id="A0A1W1CWY1"/>
<dbReference type="PROSITE" id="PS50883">
    <property type="entry name" value="EAL"/>
    <property type="match status" value="1"/>
</dbReference>
<dbReference type="PROSITE" id="PS50113">
    <property type="entry name" value="PAC"/>
    <property type="match status" value="1"/>
</dbReference>
<dbReference type="Pfam" id="PF00563">
    <property type="entry name" value="EAL"/>
    <property type="match status" value="1"/>
</dbReference>
<dbReference type="CDD" id="cd01949">
    <property type="entry name" value="GGDEF"/>
    <property type="match status" value="1"/>
</dbReference>
<dbReference type="Pfam" id="PF13426">
    <property type="entry name" value="PAS_9"/>
    <property type="match status" value="1"/>
</dbReference>
<name>A0A1W1CWY1_9ZZZZ</name>
<accession>A0A1W1CWY1</accession>
<dbReference type="InterPro" id="IPR001633">
    <property type="entry name" value="EAL_dom"/>
</dbReference>
<dbReference type="FunFam" id="3.20.20.450:FF:000001">
    <property type="entry name" value="Cyclic di-GMP phosphodiesterase yahA"/>
    <property type="match status" value="1"/>
</dbReference>
<reference evidence="5" key="1">
    <citation type="submission" date="2016-10" db="EMBL/GenBank/DDBJ databases">
        <authorList>
            <person name="de Groot N.N."/>
        </authorList>
    </citation>
    <scope>NUCLEOTIDE SEQUENCE</scope>
</reference>
<dbReference type="Gene3D" id="2.10.70.100">
    <property type="match status" value="1"/>
</dbReference>
<dbReference type="SUPFAM" id="SSF55785">
    <property type="entry name" value="PYP-like sensor domain (PAS domain)"/>
    <property type="match status" value="2"/>
</dbReference>
<dbReference type="InterPro" id="IPR013655">
    <property type="entry name" value="PAS_fold_3"/>
</dbReference>
<organism evidence="5">
    <name type="scientific">hydrothermal vent metagenome</name>
    <dbReference type="NCBI Taxonomy" id="652676"/>
    <lineage>
        <taxon>unclassified sequences</taxon>
        <taxon>metagenomes</taxon>
        <taxon>ecological metagenomes</taxon>
    </lineage>
</organism>
<evidence type="ECO:0000259" key="3">
    <source>
        <dbReference type="PROSITE" id="PS50883"/>
    </source>
</evidence>
<feature type="domain" description="PAC" evidence="2">
    <location>
        <begin position="94"/>
        <end position="146"/>
    </location>
</feature>
<dbReference type="SMART" id="SM00267">
    <property type="entry name" value="GGDEF"/>
    <property type="match status" value="1"/>
</dbReference>
<dbReference type="EMBL" id="FPHK01000142">
    <property type="protein sequence ID" value="SFV70243.1"/>
    <property type="molecule type" value="Genomic_DNA"/>
</dbReference>
<dbReference type="Gene3D" id="3.30.450.20">
    <property type="entry name" value="PAS domain"/>
    <property type="match status" value="2"/>
</dbReference>
<dbReference type="CDD" id="cd01948">
    <property type="entry name" value="EAL"/>
    <property type="match status" value="1"/>
</dbReference>
<evidence type="ECO:0000259" key="1">
    <source>
        <dbReference type="PROSITE" id="PS50112"/>
    </source>
</evidence>